<dbReference type="AlphaFoldDB" id="A0A8J2NV26"/>
<evidence type="ECO:0000313" key="3">
    <source>
        <dbReference type="Proteomes" id="UP000708208"/>
    </source>
</evidence>
<dbReference type="Proteomes" id="UP000708208">
    <property type="component" value="Unassembled WGS sequence"/>
</dbReference>
<dbReference type="EMBL" id="CAJVCH010032875">
    <property type="protein sequence ID" value="CAG7712880.1"/>
    <property type="molecule type" value="Genomic_DNA"/>
</dbReference>
<proteinExistence type="predicted"/>
<organism evidence="2 3">
    <name type="scientific">Allacma fusca</name>
    <dbReference type="NCBI Taxonomy" id="39272"/>
    <lineage>
        <taxon>Eukaryota</taxon>
        <taxon>Metazoa</taxon>
        <taxon>Ecdysozoa</taxon>
        <taxon>Arthropoda</taxon>
        <taxon>Hexapoda</taxon>
        <taxon>Collembola</taxon>
        <taxon>Symphypleona</taxon>
        <taxon>Sminthuridae</taxon>
        <taxon>Allacma</taxon>
    </lineage>
</organism>
<reference evidence="2" key="1">
    <citation type="submission" date="2021-06" db="EMBL/GenBank/DDBJ databases">
        <authorList>
            <person name="Hodson N. C."/>
            <person name="Mongue J. A."/>
            <person name="Jaron S. K."/>
        </authorList>
    </citation>
    <scope>NUCLEOTIDE SEQUENCE</scope>
</reference>
<name>A0A8J2NV26_9HEXA</name>
<evidence type="ECO:0000256" key="1">
    <source>
        <dbReference type="SAM" id="MobiDB-lite"/>
    </source>
</evidence>
<accession>A0A8J2NV26</accession>
<protein>
    <submittedName>
        <fullName evidence="2">Uncharacterized protein</fullName>
    </submittedName>
</protein>
<sequence length="84" mass="9680">MKQNENFRFRNEHYSESINTSDTGNPGIRLNRTILISFCRQTATGMEFLSQKRVIHTLELHQLYQDKPNPSTLALDSNKTVAVL</sequence>
<comment type="caution">
    <text evidence="2">The sequence shown here is derived from an EMBL/GenBank/DDBJ whole genome shotgun (WGS) entry which is preliminary data.</text>
</comment>
<feature type="region of interest" description="Disordered" evidence="1">
    <location>
        <begin position="1"/>
        <end position="24"/>
    </location>
</feature>
<feature type="compositionally biased region" description="Basic and acidic residues" evidence="1">
    <location>
        <begin position="1"/>
        <end position="15"/>
    </location>
</feature>
<gene>
    <name evidence="2" type="ORF">AFUS01_LOCUS5177</name>
</gene>
<evidence type="ECO:0000313" key="2">
    <source>
        <dbReference type="EMBL" id="CAG7712880.1"/>
    </source>
</evidence>
<keyword evidence="3" id="KW-1185">Reference proteome</keyword>